<dbReference type="AlphaFoldDB" id="A0A4Q7NHR3"/>
<evidence type="ECO:0000313" key="3">
    <source>
        <dbReference type="EMBL" id="RZS84403.1"/>
    </source>
</evidence>
<evidence type="ECO:0000313" key="4">
    <source>
        <dbReference type="Proteomes" id="UP000292445"/>
    </source>
</evidence>
<evidence type="ECO:0000256" key="1">
    <source>
        <dbReference type="SAM" id="Phobius"/>
    </source>
</evidence>
<feature type="transmembrane region" description="Helical" evidence="1">
    <location>
        <begin position="120"/>
        <end position="139"/>
    </location>
</feature>
<keyword evidence="4" id="KW-1185">Reference proteome</keyword>
<feature type="transmembrane region" description="Helical" evidence="1">
    <location>
        <begin position="45"/>
        <end position="63"/>
    </location>
</feature>
<evidence type="ECO:0000259" key="2">
    <source>
        <dbReference type="Pfam" id="PF07331"/>
    </source>
</evidence>
<name>A0A4Q7NHR3_9BURK</name>
<dbReference type="InterPro" id="IPR009936">
    <property type="entry name" value="DUF1468"/>
</dbReference>
<protein>
    <submittedName>
        <fullName evidence="3">Tripartite tricarboxylate transporter TctB family protein</fullName>
    </submittedName>
</protein>
<accession>A0A4Q7NHR3</accession>
<keyword evidence="1" id="KW-0812">Transmembrane</keyword>
<feature type="domain" description="DUF1468" evidence="2">
    <location>
        <begin position="14"/>
        <end position="146"/>
    </location>
</feature>
<feature type="transmembrane region" description="Helical" evidence="1">
    <location>
        <begin position="84"/>
        <end position="114"/>
    </location>
</feature>
<keyword evidence="1" id="KW-0472">Membrane</keyword>
<organism evidence="3 4">
    <name type="scientific">Pigmentiphaga kullae</name>
    <dbReference type="NCBI Taxonomy" id="151784"/>
    <lineage>
        <taxon>Bacteria</taxon>
        <taxon>Pseudomonadati</taxon>
        <taxon>Pseudomonadota</taxon>
        <taxon>Betaproteobacteria</taxon>
        <taxon>Burkholderiales</taxon>
        <taxon>Alcaligenaceae</taxon>
        <taxon>Pigmentiphaga</taxon>
    </lineage>
</organism>
<dbReference type="EMBL" id="SGXC01000001">
    <property type="protein sequence ID" value="RZS84403.1"/>
    <property type="molecule type" value="Genomic_DNA"/>
</dbReference>
<dbReference type="Pfam" id="PF07331">
    <property type="entry name" value="TctB"/>
    <property type="match status" value="1"/>
</dbReference>
<comment type="caution">
    <text evidence="3">The sequence shown here is derived from an EMBL/GenBank/DDBJ whole genome shotgun (WGS) entry which is preliminary data.</text>
</comment>
<dbReference type="RefSeq" id="WP_130355774.1">
    <property type="nucleotide sequence ID" value="NZ_SGXC01000001.1"/>
</dbReference>
<gene>
    <name evidence="3" type="ORF">EV675_0420</name>
</gene>
<keyword evidence="1" id="KW-1133">Transmembrane helix</keyword>
<reference evidence="3 4" key="1">
    <citation type="submission" date="2019-02" db="EMBL/GenBank/DDBJ databases">
        <title>Genomic Encyclopedia of Type Strains, Phase IV (KMG-IV): sequencing the most valuable type-strain genomes for metagenomic binning, comparative biology and taxonomic classification.</title>
        <authorList>
            <person name="Goeker M."/>
        </authorList>
    </citation>
    <scope>NUCLEOTIDE SEQUENCE [LARGE SCALE GENOMIC DNA]</scope>
    <source>
        <strain evidence="3 4">K24</strain>
    </source>
</reference>
<dbReference type="Proteomes" id="UP000292445">
    <property type="component" value="Unassembled WGS sequence"/>
</dbReference>
<proteinExistence type="predicted"/>
<dbReference type="OrthoDB" id="8965982at2"/>
<sequence>MSMPLRVRNPQDAAAGVLLLGICLAGIHFGRDLETGTAAEMGPGYFPMMLSGIIGVCGLAMLVRGVSRDGPAIGAVRLRPLLCVLGSLMAFFVMIAWAGLVPSVVAMTFIAAYARPNARLVETLVLAVVAAVFAVLVFIEALHLPMQIWWGAQ</sequence>